<feature type="compositionally biased region" description="Basic and acidic residues" evidence="15">
    <location>
        <begin position="328"/>
        <end position="338"/>
    </location>
</feature>
<feature type="domain" description="Protein kinase" evidence="16">
    <location>
        <begin position="4"/>
        <end position="254"/>
    </location>
</feature>
<feature type="region of interest" description="Disordered" evidence="15">
    <location>
        <begin position="287"/>
        <end position="367"/>
    </location>
</feature>
<dbReference type="FunFam" id="3.30.200.20:FF:000042">
    <property type="entry name" value="Aurora kinase A"/>
    <property type="match status" value="1"/>
</dbReference>
<keyword evidence="7" id="KW-0418">Kinase</keyword>
<dbReference type="FunFam" id="1.10.510.10:FF:000292">
    <property type="entry name" value="Serine/threonine-protein kinase 36"/>
    <property type="match status" value="1"/>
</dbReference>
<keyword evidence="4" id="KW-0723">Serine/threonine-protein kinase</keyword>
<evidence type="ECO:0000256" key="7">
    <source>
        <dbReference type="ARBA" id="ARBA00022777"/>
    </source>
</evidence>
<dbReference type="InterPro" id="IPR008271">
    <property type="entry name" value="Ser/Thr_kinase_AS"/>
</dbReference>
<feature type="compositionally biased region" description="Polar residues" evidence="15">
    <location>
        <begin position="1356"/>
        <end position="1365"/>
    </location>
</feature>
<evidence type="ECO:0000256" key="15">
    <source>
        <dbReference type="SAM" id="MobiDB-lite"/>
    </source>
</evidence>
<comment type="catalytic activity">
    <reaction evidence="11">
        <text>L-seryl-[protein] + ATP = O-phospho-L-seryl-[protein] + ADP + H(+)</text>
        <dbReference type="Rhea" id="RHEA:17989"/>
        <dbReference type="Rhea" id="RHEA-COMP:9863"/>
        <dbReference type="Rhea" id="RHEA-COMP:11604"/>
        <dbReference type="ChEBI" id="CHEBI:15378"/>
        <dbReference type="ChEBI" id="CHEBI:29999"/>
        <dbReference type="ChEBI" id="CHEBI:30616"/>
        <dbReference type="ChEBI" id="CHEBI:83421"/>
        <dbReference type="ChEBI" id="CHEBI:456216"/>
        <dbReference type="EC" id="2.7.11.1"/>
    </reaction>
</comment>
<evidence type="ECO:0000256" key="9">
    <source>
        <dbReference type="ARBA" id="ARBA00023212"/>
    </source>
</evidence>
<keyword evidence="18" id="KW-1185">Reference proteome</keyword>
<dbReference type="Gene3D" id="1.10.510.10">
    <property type="entry name" value="Transferase(Phosphotransferase) domain 1"/>
    <property type="match status" value="1"/>
</dbReference>
<dbReference type="SMART" id="SM00220">
    <property type="entry name" value="S_TKc"/>
    <property type="match status" value="1"/>
</dbReference>
<dbReference type="PROSITE" id="PS50011">
    <property type="entry name" value="PROTEIN_KINASE_DOM"/>
    <property type="match status" value="1"/>
</dbReference>
<dbReference type="Ensembl" id="ENSACDT00005008140.1">
    <property type="protein sequence ID" value="ENSACDP00005006770.1"/>
    <property type="gene ID" value="ENSACDG00005004967.1"/>
</dbReference>
<dbReference type="CDD" id="cd14002">
    <property type="entry name" value="STKc_STK36"/>
    <property type="match status" value="1"/>
</dbReference>
<evidence type="ECO:0000259" key="16">
    <source>
        <dbReference type="PROSITE" id="PS50011"/>
    </source>
</evidence>
<dbReference type="GO" id="GO:0004674">
    <property type="term" value="F:protein serine/threonine kinase activity"/>
    <property type="evidence" value="ECO:0007669"/>
    <property type="project" value="UniProtKB-KW"/>
</dbReference>
<evidence type="ECO:0000256" key="11">
    <source>
        <dbReference type="ARBA" id="ARBA00048679"/>
    </source>
</evidence>
<sequence>MEGYRVLEAVGEGSFGRVYKGRRRHSARVVALKFIPKVGRSEKELKNLQREIEIMRGLRHPNIVQMLDSFETDKEVVVVTDYAEGELFQILEDDGSLPEDQVQTIAAQLVSALYYLHSHRILHRDMKPQNILLGKDGVIKLCDFGFARAMSIHTMVLTSIKGTPLYMSPELVEEKPYDHTADLWSVGCILYELFVGTPPFYTSSIFQLVSLIVKDPVKWPKAISPVFKSFLQGLLMKDPRQRLSWPELLSHPFIAGRVTVIDDTEEHGISNPFTTKLSPELQALKEQQAHSLAPRSGQSRILRKARQKMAEEAQKKGQLKANTACTKDSGKGHTEHKPRAAPGKAALGEGEPPAASKEKNSGVLQGKSSVAQWQLEEPPPNPWEHSITQDYEREFRGAGVPLHSGAGRAEPHGRRSIEAVDLESEDPESDEEWQHLIEATEPSAMQLSTPLRLLRDPAFRHRVRARLADSAQQVLEGMLEGASHLRPVLRVVGNLLATRCDSELLEQFCLELNVPLSLLRLTKQILESGRTKQQPWCIAVLTDLVTVTTVYFSSECSLEESGQKDSLQAFQESAKHFLALLLDLLAEPADSEMRLCQQSLLCFTLLCESLDAACPSASAPFYASLREEHQPLLDRLLQGSTSEQHALQGAAMEAKSAHAQSQRVADLYTAALAAACSIPLARNSCREAKKQVAQRVAEKLMDGENRQLGRLLGRLQHPGCSLNALKILYAACHASPSLCQHLGRSQQAWGSLVQLSKGEVPMAEVAQGVAREASLYLLALLTLQPQASPPRLEEVVSLAADLLTQSPVVSRVGAAAFLLTQLSQHRVDAVLRGEEVLPAVTNALTAPAELQLPPPMGAGLYDGLIFLLLKLLAQEDTAAEQGFAASELWSAVWHGVAAVLRVGSDGAALEGDAPGAERPAAEPDWNLLSPQGTLLFLSLALVVFARESHRCLPQLTQSHGVLVVTLRRLLSPGFLACLAQTQAGEDGDTDLVPAVVIQACQLLCFPFALDVDGDTLALVVEAVRDSQLPAQLLQVCCHHLPLSDAELPVSLLCQLVVSDEQVIAQVVREAAASERILAFLTAVLFSDSLPLVTDLLSLLTHVARVSPEHLPFLQRILGGSDTSHQPLTRLLAHREHPVRAKTCNLLGNLLRHSHGFPQALQSQPGLLEGLLACLADRDENVRRAASFAVGNAAYHPSSPARTLRGAVPGLTRLLRDPHAKTRRNAASALGNLCRRSAELGDLLAESETPRVLLEVACRDPQAGVREGALVALRAASRHPGVRQVPARPAACPSAGPLVAPGGDGGDAAGPAGDSCASVPRRCCCLWGPARSWLRWPAATRGPRPVAAPVLLLPGTARSSSTSSRPCTAPEDAAAPRGSPAGGPRPAAPRRQRRDGGGNASSSSPDPRRNLARPEGALPGSLAVPRPLTGAQRSGDAPCHGATAGGVPPATGQLSSMGRCQRGAAWRPRARGSPHPV</sequence>
<feature type="compositionally biased region" description="Basic residues" evidence="15">
    <location>
        <begin position="1467"/>
        <end position="1476"/>
    </location>
</feature>
<dbReference type="EC" id="2.7.11.1" evidence="2"/>
<dbReference type="Gene3D" id="1.25.10.10">
    <property type="entry name" value="Leucine-rich Repeat Variant"/>
    <property type="match status" value="2"/>
</dbReference>
<protein>
    <recommendedName>
        <fullName evidence="2">non-specific serine/threonine protein kinase</fullName>
        <ecNumber evidence="2">2.7.11.1</ecNumber>
    </recommendedName>
    <alternativeName>
        <fullName evidence="12">Fused homolog</fullName>
    </alternativeName>
</protein>
<dbReference type="PANTHER" id="PTHR22983">
    <property type="entry name" value="PROTEIN KINASE RELATED"/>
    <property type="match status" value="1"/>
</dbReference>
<dbReference type="PANTHER" id="PTHR22983:SF6">
    <property type="entry name" value="SERINE_THREONINE-PROTEIN KINASE 36"/>
    <property type="match status" value="1"/>
</dbReference>
<accession>A0A8B9DI55</accession>
<keyword evidence="5" id="KW-0808">Transferase</keyword>
<dbReference type="SMART" id="SM00185">
    <property type="entry name" value="ARM"/>
    <property type="match status" value="3"/>
</dbReference>
<keyword evidence="8 14" id="KW-0067">ATP-binding</keyword>
<organism evidence="17 18">
    <name type="scientific">Anser cygnoides</name>
    <name type="common">Swan goose</name>
    <dbReference type="NCBI Taxonomy" id="8845"/>
    <lineage>
        <taxon>Eukaryota</taxon>
        <taxon>Metazoa</taxon>
        <taxon>Chordata</taxon>
        <taxon>Craniata</taxon>
        <taxon>Vertebrata</taxon>
        <taxon>Euteleostomi</taxon>
        <taxon>Archelosauria</taxon>
        <taxon>Archosauria</taxon>
        <taxon>Dinosauria</taxon>
        <taxon>Saurischia</taxon>
        <taxon>Theropoda</taxon>
        <taxon>Coelurosauria</taxon>
        <taxon>Aves</taxon>
        <taxon>Neognathae</taxon>
        <taxon>Galloanserae</taxon>
        <taxon>Anseriformes</taxon>
        <taxon>Anatidae</taxon>
        <taxon>Anserinae</taxon>
        <taxon>Anser</taxon>
    </lineage>
</organism>
<dbReference type="InterPro" id="IPR017441">
    <property type="entry name" value="Protein_kinase_ATP_BS"/>
</dbReference>
<dbReference type="Pfam" id="PF00069">
    <property type="entry name" value="Pkinase"/>
    <property type="match status" value="1"/>
</dbReference>
<evidence type="ECO:0000256" key="3">
    <source>
        <dbReference type="ARBA" id="ARBA00022490"/>
    </source>
</evidence>
<proteinExistence type="predicted"/>
<feature type="binding site" evidence="14">
    <location>
        <position position="33"/>
    </location>
    <ligand>
        <name>ATP</name>
        <dbReference type="ChEBI" id="CHEBI:30616"/>
    </ligand>
</feature>
<feature type="compositionally biased region" description="Low complexity" evidence="15">
    <location>
        <begin position="1440"/>
        <end position="1451"/>
    </location>
</feature>
<keyword evidence="9" id="KW-0206">Cytoskeleton</keyword>
<evidence type="ECO:0000256" key="4">
    <source>
        <dbReference type="ARBA" id="ARBA00022527"/>
    </source>
</evidence>
<name>A0A8B9DI55_ANSCY</name>
<keyword evidence="3" id="KW-0963">Cytoplasm</keyword>
<reference evidence="17" key="1">
    <citation type="submission" date="2025-08" db="UniProtKB">
        <authorList>
            <consortium name="Ensembl"/>
        </authorList>
    </citation>
    <scope>IDENTIFICATION</scope>
</reference>
<dbReference type="SUPFAM" id="SSF48371">
    <property type="entry name" value="ARM repeat"/>
    <property type="match status" value="2"/>
</dbReference>
<feature type="compositionally biased region" description="Low complexity" evidence="15">
    <location>
        <begin position="1372"/>
        <end position="1384"/>
    </location>
</feature>
<evidence type="ECO:0000256" key="10">
    <source>
        <dbReference type="ARBA" id="ARBA00047899"/>
    </source>
</evidence>
<dbReference type="Proteomes" id="UP000694521">
    <property type="component" value="Unplaced"/>
</dbReference>
<evidence type="ECO:0000256" key="1">
    <source>
        <dbReference type="ARBA" id="ARBA00004245"/>
    </source>
</evidence>
<dbReference type="InterPro" id="IPR016024">
    <property type="entry name" value="ARM-type_fold"/>
</dbReference>
<evidence type="ECO:0000256" key="13">
    <source>
        <dbReference type="PROSITE-ProRule" id="PRU00259"/>
    </source>
</evidence>
<comment type="subcellular location">
    <subcellularLocation>
        <location evidence="1">Cytoplasm</location>
        <location evidence="1">Cytoskeleton</location>
    </subcellularLocation>
</comment>
<evidence type="ECO:0000256" key="14">
    <source>
        <dbReference type="PROSITE-ProRule" id="PRU10141"/>
    </source>
</evidence>
<dbReference type="PROSITE" id="PS50176">
    <property type="entry name" value="ARM_REPEAT"/>
    <property type="match status" value="1"/>
</dbReference>
<dbReference type="GO" id="GO:0007224">
    <property type="term" value="P:smoothened signaling pathway"/>
    <property type="evidence" value="ECO:0007669"/>
    <property type="project" value="TreeGrafter"/>
</dbReference>
<feature type="repeat" description="ARM" evidence="13">
    <location>
        <begin position="1205"/>
        <end position="1232"/>
    </location>
</feature>
<feature type="region of interest" description="Disordered" evidence="15">
    <location>
        <begin position="1355"/>
        <end position="1476"/>
    </location>
</feature>
<evidence type="ECO:0000256" key="6">
    <source>
        <dbReference type="ARBA" id="ARBA00022741"/>
    </source>
</evidence>
<dbReference type="SUPFAM" id="SSF56112">
    <property type="entry name" value="Protein kinase-like (PK-like)"/>
    <property type="match status" value="1"/>
</dbReference>
<evidence type="ECO:0000256" key="2">
    <source>
        <dbReference type="ARBA" id="ARBA00012513"/>
    </source>
</evidence>
<dbReference type="PROSITE" id="PS00108">
    <property type="entry name" value="PROTEIN_KINASE_ST"/>
    <property type="match status" value="1"/>
</dbReference>
<evidence type="ECO:0000313" key="17">
    <source>
        <dbReference type="Ensembl" id="ENSACDP00005006770.1"/>
    </source>
</evidence>
<keyword evidence="6 14" id="KW-0547">Nucleotide-binding</keyword>
<reference evidence="17" key="2">
    <citation type="submission" date="2025-09" db="UniProtKB">
        <authorList>
            <consortium name="Ensembl"/>
        </authorList>
    </citation>
    <scope>IDENTIFICATION</scope>
</reference>
<dbReference type="InterPro" id="IPR011989">
    <property type="entry name" value="ARM-like"/>
</dbReference>
<comment type="catalytic activity">
    <reaction evidence="10">
        <text>L-threonyl-[protein] + ATP = O-phospho-L-threonyl-[protein] + ADP + H(+)</text>
        <dbReference type="Rhea" id="RHEA:46608"/>
        <dbReference type="Rhea" id="RHEA-COMP:11060"/>
        <dbReference type="Rhea" id="RHEA-COMP:11605"/>
        <dbReference type="ChEBI" id="CHEBI:15378"/>
        <dbReference type="ChEBI" id="CHEBI:30013"/>
        <dbReference type="ChEBI" id="CHEBI:30616"/>
        <dbReference type="ChEBI" id="CHEBI:61977"/>
        <dbReference type="ChEBI" id="CHEBI:456216"/>
        <dbReference type="EC" id="2.7.11.1"/>
    </reaction>
</comment>
<evidence type="ECO:0000256" key="5">
    <source>
        <dbReference type="ARBA" id="ARBA00022679"/>
    </source>
</evidence>
<dbReference type="PROSITE" id="PS00107">
    <property type="entry name" value="PROTEIN_KINASE_ATP"/>
    <property type="match status" value="1"/>
</dbReference>
<evidence type="ECO:0000313" key="18">
    <source>
        <dbReference type="Proteomes" id="UP000694521"/>
    </source>
</evidence>
<dbReference type="GO" id="GO:0005737">
    <property type="term" value="C:cytoplasm"/>
    <property type="evidence" value="ECO:0007669"/>
    <property type="project" value="TreeGrafter"/>
</dbReference>
<dbReference type="GO" id="GO:0005856">
    <property type="term" value="C:cytoskeleton"/>
    <property type="evidence" value="ECO:0007669"/>
    <property type="project" value="UniProtKB-SubCell"/>
</dbReference>
<dbReference type="GO" id="GO:0005524">
    <property type="term" value="F:ATP binding"/>
    <property type="evidence" value="ECO:0007669"/>
    <property type="project" value="UniProtKB-UniRule"/>
</dbReference>
<dbReference type="InterPro" id="IPR000719">
    <property type="entry name" value="Prot_kinase_dom"/>
</dbReference>
<dbReference type="InterPro" id="IPR011009">
    <property type="entry name" value="Kinase-like_dom_sf"/>
</dbReference>
<evidence type="ECO:0000256" key="12">
    <source>
        <dbReference type="ARBA" id="ARBA00075375"/>
    </source>
</evidence>
<evidence type="ECO:0000256" key="8">
    <source>
        <dbReference type="ARBA" id="ARBA00022840"/>
    </source>
</evidence>
<dbReference type="Pfam" id="PF13646">
    <property type="entry name" value="HEAT_2"/>
    <property type="match status" value="1"/>
</dbReference>
<dbReference type="InterPro" id="IPR000225">
    <property type="entry name" value="Armadillo"/>
</dbReference>